<name>A0ABT1QP23_9GAMM</name>
<proteinExistence type="predicted"/>
<gene>
    <name evidence="2" type="ORF">NM961_03050</name>
</gene>
<reference evidence="2" key="1">
    <citation type="submission" date="2022-07" db="EMBL/GenBank/DDBJ databases">
        <title>Tahibacter sp., a new gammaproteobacterium isolated from the silt sample collected at pig farm.</title>
        <authorList>
            <person name="Chen H."/>
        </authorList>
    </citation>
    <scope>NUCLEOTIDE SEQUENCE</scope>
    <source>
        <strain evidence="2">P2K</strain>
    </source>
</reference>
<protein>
    <submittedName>
        <fullName evidence="2">Uncharacterized protein</fullName>
    </submittedName>
</protein>
<sequence>MVGLLEGAGVAGAASAALSAAGGCGVFFGAALADGADDSMLAGACFTTAEAAPVFAELVTAGFFAAAGVFFAATAAGLAAGFAAVVLTLLAAGLLAALAGFAGLVALGAGFTVFLTAVLAALPAVLAATFLAGAAAFFTALAPRPGLPLAAAFFAVLPVLFAISVHRCG</sequence>
<accession>A0ABT1QP23</accession>
<evidence type="ECO:0000313" key="3">
    <source>
        <dbReference type="Proteomes" id="UP001165498"/>
    </source>
</evidence>
<keyword evidence="3" id="KW-1185">Reference proteome</keyword>
<feature type="transmembrane region" description="Helical" evidence="1">
    <location>
        <begin position="114"/>
        <end position="141"/>
    </location>
</feature>
<keyword evidence="1" id="KW-0472">Membrane</keyword>
<feature type="transmembrane region" description="Helical" evidence="1">
    <location>
        <begin position="147"/>
        <end position="165"/>
    </location>
</feature>
<feature type="transmembrane region" description="Helical" evidence="1">
    <location>
        <begin position="54"/>
        <end position="76"/>
    </location>
</feature>
<dbReference type="EMBL" id="JANFQO010000002">
    <property type="protein sequence ID" value="MCQ4163682.1"/>
    <property type="molecule type" value="Genomic_DNA"/>
</dbReference>
<evidence type="ECO:0000256" key="1">
    <source>
        <dbReference type="SAM" id="Phobius"/>
    </source>
</evidence>
<feature type="transmembrane region" description="Helical" evidence="1">
    <location>
        <begin position="12"/>
        <end position="33"/>
    </location>
</feature>
<organism evidence="2 3">
    <name type="scientific">Tahibacter harae</name>
    <dbReference type="NCBI Taxonomy" id="2963937"/>
    <lineage>
        <taxon>Bacteria</taxon>
        <taxon>Pseudomonadati</taxon>
        <taxon>Pseudomonadota</taxon>
        <taxon>Gammaproteobacteria</taxon>
        <taxon>Lysobacterales</taxon>
        <taxon>Rhodanobacteraceae</taxon>
        <taxon>Tahibacter</taxon>
    </lineage>
</organism>
<evidence type="ECO:0000313" key="2">
    <source>
        <dbReference type="EMBL" id="MCQ4163682.1"/>
    </source>
</evidence>
<feature type="transmembrane region" description="Helical" evidence="1">
    <location>
        <begin position="82"/>
        <end position="107"/>
    </location>
</feature>
<dbReference type="Proteomes" id="UP001165498">
    <property type="component" value="Unassembled WGS sequence"/>
</dbReference>
<keyword evidence="1" id="KW-1133">Transmembrane helix</keyword>
<keyword evidence="1" id="KW-0812">Transmembrane</keyword>
<comment type="caution">
    <text evidence="2">The sequence shown here is derived from an EMBL/GenBank/DDBJ whole genome shotgun (WGS) entry which is preliminary data.</text>
</comment>